<gene>
    <name evidence="1" type="ORF">VK792_09875</name>
</gene>
<evidence type="ECO:0008006" key="3">
    <source>
        <dbReference type="Google" id="ProtNLM"/>
    </source>
</evidence>
<dbReference type="Proteomes" id="UP001348149">
    <property type="component" value="Unassembled WGS sequence"/>
</dbReference>
<comment type="caution">
    <text evidence="1">The sequence shown here is derived from an EMBL/GenBank/DDBJ whole genome shotgun (WGS) entry which is preliminary data.</text>
</comment>
<accession>A0ABU6HI59</accession>
<sequence length="42" mass="4712">MITIRRATQLDTRQMAELLNQIIDAGGTTAITQPVTRDALWQ</sequence>
<dbReference type="EMBL" id="JAYLLH010000011">
    <property type="protein sequence ID" value="MEC3861591.1"/>
    <property type="molecule type" value="Genomic_DNA"/>
</dbReference>
<reference evidence="1 2" key="1">
    <citation type="submission" date="2024-01" db="EMBL/GenBank/DDBJ databases">
        <title>Mesobacterium rodlantinim sp. nov., isolated from shallow sea hydrothermal systems off Kueishantao Island.</title>
        <authorList>
            <person name="Su Z."/>
            <person name="Tang K."/>
        </authorList>
    </citation>
    <scope>NUCLEOTIDE SEQUENCE [LARGE SCALE GENOMIC DNA]</scope>
    <source>
        <strain evidence="1 2">TK19101</strain>
    </source>
</reference>
<evidence type="ECO:0000313" key="2">
    <source>
        <dbReference type="Proteomes" id="UP001348149"/>
    </source>
</evidence>
<keyword evidence="2" id="KW-1185">Reference proteome</keyword>
<dbReference type="RefSeq" id="WP_326297314.1">
    <property type="nucleotide sequence ID" value="NZ_JAYLLH010000011.1"/>
</dbReference>
<protein>
    <recommendedName>
        <fullName evidence="3">GNAT family N-acetyltransferase</fullName>
    </recommendedName>
</protein>
<proteinExistence type="predicted"/>
<name>A0ABU6HI59_9RHOB</name>
<evidence type="ECO:0000313" key="1">
    <source>
        <dbReference type="EMBL" id="MEC3861591.1"/>
    </source>
</evidence>
<organism evidence="1 2">
    <name type="scientific">Mesobacterium hydrothermale</name>
    <dbReference type="NCBI Taxonomy" id="3111907"/>
    <lineage>
        <taxon>Bacteria</taxon>
        <taxon>Pseudomonadati</taxon>
        <taxon>Pseudomonadota</taxon>
        <taxon>Alphaproteobacteria</taxon>
        <taxon>Rhodobacterales</taxon>
        <taxon>Roseobacteraceae</taxon>
        <taxon>Mesobacterium</taxon>
    </lineage>
</organism>